<dbReference type="Gene3D" id="2.120.10.80">
    <property type="entry name" value="Kelch-type beta propeller"/>
    <property type="match status" value="2"/>
</dbReference>
<feature type="coiled-coil region" evidence="3">
    <location>
        <begin position="43"/>
        <end position="78"/>
    </location>
</feature>
<dbReference type="STRING" id="174720.A0A0N5C8P7"/>
<keyword evidence="4" id="KW-1185">Reference proteome</keyword>
<dbReference type="Pfam" id="PF01344">
    <property type="entry name" value="Kelch_1"/>
    <property type="match status" value="3"/>
</dbReference>
<dbReference type="Proteomes" id="UP000046392">
    <property type="component" value="Unplaced"/>
</dbReference>
<keyword evidence="2" id="KW-0677">Repeat</keyword>
<reference evidence="5" key="1">
    <citation type="submission" date="2017-02" db="UniProtKB">
        <authorList>
            <consortium name="WormBaseParasite"/>
        </authorList>
    </citation>
    <scope>IDENTIFICATION</scope>
</reference>
<proteinExistence type="predicted"/>
<evidence type="ECO:0000256" key="2">
    <source>
        <dbReference type="ARBA" id="ARBA00022737"/>
    </source>
</evidence>
<name>A0A0N5C8P7_STREA</name>
<dbReference type="PANTHER" id="PTHR45632">
    <property type="entry name" value="LD33804P"/>
    <property type="match status" value="1"/>
</dbReference>
<dbReference type="InterPro" id="IPR015915">
    <property type="entry name" value="Kelch-typ_b-propeller"/>
</dbReference>
<evidence type="ECO:0000256" key="1">
    <source>
        <dbReference type="ARBA" id="ARBA00022441"/>
    </source>
</evidence>
<sequence length="600" mass="68859">MGISKLKSHNKSTLQRSGTLKIASKSNTSHYDLKHSGRCSVILKAIKRQLKEDSKNKVKLKKKILESYEDKIKNIEITFANNVLGYYPTELLTSNSEYFDRLLNGPYLNPNGRRLQLYSVIKESFDAVLMLTKDDSNIKVNVLKSLKEQILIELFDVSTFLLLDKATQKIGNELWIRKNNDNIVIMYMLTKMRDLNFSRRLFTRISFIFNKLLLNKTYLLLDEEDLLNLLLNPLTNLNISNDYSVLSSYLETRVKNFPEKRNDPLYLYLYNVCEEVSKVGSSGVYGIAKRYPNKIVINIGGVSSLGITNTCEVFNPSEERWCNAPSFFSNDLPPISMHGLCSNENYIYCLGGTSHIKYKKASCYRFSLENCTWEEICNTSVSRQYCGTGILYDTFPIIVGGKDERRRFKSCEIFLPQLNSWKQATSMSEIRSDFASASFNDIFFVAGGFNGDKILNVAEYYDYTRNEWIDICAKMKHARYGTRGVFLNGRFIIVGGTEYTGATALNSCEYYDPREGKFFSLKGKLNNGRSSHGCTIFGDKIIVSGGSNEKENKIIETCEIFDPRFDRWQFTDPITDNRSNLQSVCIEYSPQIPRFLPYYE</sequence>
<dbReference type="PANTHER" id="PTHR45632:SF3">
    <property type="entry name" value="KELCH-LIKE PROTEIN 32"/>
    <property type="match status" value="1"/>
</dbReference>
<dbReference type="InterPro" id="IPR006652">
    <property type="entry name" value="Kelch_1"/>
</dbReference>
<evidence type="ECO:0000313" key="5">
    <source>
        <dbReference type="WBParaSite" id="SPAL_0001428700.1"/>
    </source>
</evidence>
<dbReference type="SUPFAM" id="SSF117281">
    <property type="entry name" value="Kelch motif"/>
    <property type="match status" value="1"/>
</dbReference>
<evidence type="ECO:0000313" key="4">
    <source>
        <dbReference type="Proteomes" id="UP000046392"/>
    </source>
</evidence>
<keyword evidence="1" id="KW-0880">Kelch repeat</keyword>
<keyword evidence="3" id="KW-0175">Coiled coil</keyword>
<dbReference type="SMART" id="SM00612">
    <property type="entry name" value="Kelch"/>
    <property type="match status" value="4"/>
</dbReference>
<accession>A0A0N5C8P7</accession>
<dbReference type="WBParaSite" id="SPAL_0001428700.1">
    <property type="protein sequence ID" value="SPAL_0001428700.1"/>
    <property type="gene ID" value="SPAL_0001428700"/>
</dbReference>
<organism evidence="4 5">
    <name type="scientific">Strongyloides papillosus</name>
    <name type="common">Intestinal threadworm</name>
    <dbReference type="NCBI Taxonomy" id="174720"/>
    <lineage>
        <taxon>Eukaryota</taxon>
        <taxon>Metazoa</taxon>
        <taxon>Ecdysozoa</taxon>
        <taxon>Nematoda</taxon>
        <taxon>Chromadorea</taxon>
        <taxon>Rhabditida</taxon>
        <taxon>Tylenchina</taxon>
        <taxon>Panagrolaimomorpha</taxon>
        <taxon>Strongyloidoidea</taxon>
        <taxon>Strongyloididae</taxon>
        <taxon>Strongyloides</taxon>
    </lineage>
</organism>
<evidence type="ECO:0000256" key="3">
    <source>
        <dbReference type="SAM" id="Coils"/>
    </source>
</evidence>
<dbReference type="AlphaFoldDB" id="A0A0N5C8P7"/>
<protein>
    <submittedName>
        <fullName evidence="5">BACK domain-containing protein</fullName>
    </submittedName>
</protein>